<evidence type="ECO:0000256" key="1">
    <source>
        <dbReference type="SAM" id="Phobius"/>
    </source>
</evidence>
<protein>
    <submittedName>
        <fullName evidence="2">Uncharacterized protein</fullName>
    </submittedName>
</protein>
<evidence type="ECO:0000313" key="3">
    <source>
        <dbReference type="Proteomes" id="UP000256779"/>
    </source>
</evidence>
<evidence type="ECO:0000313" key="2">
    <source>
        <dbReference type="EMBL" id="RED95565.1"/>
    </source>
</evidence>
<dbReference type="EMBL" id="QREG01000017">
    <property type="protein sequence ID" value="RED95565.1"/>
    <property type="molecule type" value="Genomic_DNA"/>
</dbReference>
<organism evidence="2 3">
    <name type="scientific">Marinoscillum furvescens DSM 4134</name>
    <dbReference type="NCBI Taxonomy" id="1122208"/>
    <lineage>
        <taxon>Bacteria</taxon>
        <taxon>Pseudomonadati</taxon>
        <taxon>Bacteroidota</taxon>
        <taxon>Cytophagia</taxon>
        <taxon>Cytophagales</taxon>
        <taxon>Reichenbachiellaceae</taxon>
        <taxon>Marinoscillum</taxon>
    </lineage>
</organism>
<accession>A0A3D9L116</accession>
<keyword evidence="3" id="KW-1185">Reference proteome</keyword>
<proteinExistence type="predicted"/>
<keyword evidence="1" id="KW-1133">Transmembrane helix</keyword>
<reference evidence="2 3" key="1">
    <citation type="submission" date="2018-07" db="EMBL/GenBank/DDBJ databases">
        <title>Genomic Encyclopedia of Type Strains, Phase IV (KMG-IV): sequencing the most valuable type-strain genomes for metagenomic binning, comparative biology and taxonomic classification.</title>
        <authorList>
            <person name="Goeker M."/>
        </authorList>
    </citation>
    <scope>NUCLEOTIDE SEQUENCE [LARGE SCALE GENOMIC DNA]</scope>
    <source>
        <strain evidence="2 3">DSM 4134</strain>
    </source>
</reference>
<dbReference type="RefSeq" id="WP_262511859.1">
    <property type="nucleotide sequence ID" value="NZ_QREG01000017.1"/>
</dbReference>
<dbReference type="Proteomes" id="UP000256779">
    <property type="component" value="Unassembled WGS sequence"/>
</dbReference>
<name>A0A3D9L116_MARFU</name>
<dbReference type="AlphaFoldDB" id="A0A3D9L116"/>
<comment type="caution">
    <text evidence="2">The sequence shown here is derived from an EMBL/GenBank/DDBJ whole genome shotgun (WGS) entry which is preliminary data.</text>
</comment>
<keyword evidence="1" id="KW-0812">Transmembrane</keyword>
<feature type="transmembrane region" description="Helical" evidence="1">
    <location>
        <begin position="6"/>
        <end position="23"/>
    </location>
</feature>
<sequence length="40" mass="4553">MIKRILSTAALMIISGVFVLFGINKYKNPNRQRAQGELFL</sequence>
<gene>
    <name evidence="2" type="ORF">C7460_11714</name>
</gene>
<keyword evidence="1" id="KW-0472">Membrane</keyword>